<dbReference type="Pfam" id="PF00171">
    <property type="entry name" value="Aldedh"/>
    <property type="match status" value="1"/>
</dbReference>
<dbReference type="InterPro" id="IPR015590">
    <property type="entry name" value="Aldehyde_DH_dom"/>
</dbReference>
<dbReference type="SUPFAM" id="SSF53720">
    <property type="entry name" value="ALDH-like"/>
    <property type="match status" value="1"/>
</dbReference>
<sequence length="520" mass="56511">MPSADFVNNSPDANPRPIDVRCPATGKLIGSVSVAEHETVLAVARQLRAAQPAWEAIGPTARGRHLLRFLDWMLDNEHRLIALAQSESGKSWADASMELVVAMEVIDYHAKHASEFLAERRVRPHGLTAATKKLRVRARPHQLVGVVTPWNGPIATQVMDAVGALAAGAAVLSKPSELTPLTWTECTRAWREEVGGPPILACVNGGADTGTAVVDVVDMVMFTGSTRTGRRVATRAAERLIPCSLELGGKDAMVVLGDADIDRATGAAVWGAMMNSGQVCISIERVYVEDSVYDQFVTKLVEKVSSLRQGMDAPGAFATDLGAMASAAQLQIVEQHVQDAVARGARVLVGGKRPDRTGLFFEPTILADVNHSMMCMREETFGPTLPVMRVTSETEAIRLVNDSQYGLSASVWSKDVQRAERVAAQIEAGTIDINNVLMSAFQLSVPMGGWKSSGLGSRFGGADSVLKYCRRQTVVSDRLRLPAEPHWYPARPRVGRMQARVMRLVHATDWRRRLGLKRVR</sequence>
<dbReference type="Gene3D" id="3.40.605.10">
    <property type="entry name" value="Aldehyde Dehydrogenase, Chain A, domain 1"/>
    <property type="match status" value="1"/>
</dbReference>
<evidence type="ECO:0000256" key="6">
    <source>
        <dbReference type="PROSITE-ProRule" id="PRU10007"/>
    </source>
</evidence>
<accession>A0A7D6EE32</accession>
<evidence type="ECO:0000256" key="5">
    <source>
        <dbReference type="ARBA" id="ARBA00048559"/>
    </source>
</evidence>
<dbReference type="EMBL" id="CP059165">
    <property type="protein sequence ID" value="QLL10405.1"/>
    <property type="molecule type" value="Genomic_DNA"/>
</dbReference>
<evidence type="ECO:0000259" key="8">
    <source>
        <dbReference type="Pfam" id="PF00171"/>
    </source>
</evidence>
<dbReference type="InterPro" id="IPR029510">
    <property type="entry name" value="Ald_DH_CS_GLU"/>
</dbReference>
<protein>
    <recommendedName>
        <fullName evidence="4">Putative succinate-semialdehyde dehydrogenase [NADP(+)] 2</fullName>
        <ecNumber evidence="3">1.2.1.79</ecNumber>
    </recommendedName>
</protein>
<dbReference type="FunFam" id="3.40.309.10:FF:000009">
    <property type="entry name" value="Aldehyde dehydrogenase A"/>
    <property type="match status" value="1"/>
</dbReference>
<dbReference type="InterPro" id="IPR016162">
    <property type="entry name" value="Ald_DH_N"/>
</dbReference>
<dbReference type="Proteomes" id="UP000510682">
    <property type="component" value="Chromosome"/>
</dbReference>
<dbReference type="KEGG" id="mgor:H0P51_21780"/>
<dbReference type="EC" id="1.2.1.79" evidence="3"/>
<evidence type="ECO:0000313" key="10">
    <source>
        <dbReference type="Proteomes" id="UP000510682"/>
    </source>
</evidence>
<reference evidence="10" key="1">
    <citation type="submission" date="2020-07" db="EMBL/GenBank/DDBJ databases">
        <title>Description of Mycobacterium gordonae subsp. intergordonae subsp.nov. and Mycobacterium gordonae subsp. gordonae subsp. nov.</title>
        <authorList>
            <person name="Yu X."/>
        </authorList>
    </citation>
    <scope>NUCLEOTIDE SEQUENCE [LARGE SCALE GENOMIC DNA]</scope>
    <source>
        <strain evidence="10">24</strain>
    </source>
</reference>
<evidence type="ECO:0000313" key="9">
    <source>
        <dbReference type="EMBL" id="QLL10405.1"/>
    </source>
</evidence>
<reference evidence="10" key="3">
    <citation type="submission" date="2023-07" db="EMBL/GenBank/DDBJ databases">
        <title>Description of Mycobacterium gordonae subsp. intergordonae subsp.nov. and Mycobacterium gordonae subsp. gordonae subsp. nov.</title>
        <authorList>
            <person name="Huang H."/>
        </authorList>
    </citation>
    <scope>NUCLEOTIDE SEQUENCE [LARGE SCALE GENOMIC DNA]</scope>
    <source>
        <strain evidence="10">24</strain>
    </source>
</reference>
<evidence type="ECO:0000256" key="2">
    <source>
        <dbReference type="ARBA" id="ARBA00023002"/>
    </source>
</evidence>
<proteinExistence type="inferred from homology"/>
<organism evidence="9 10">
    <name type="scientific">Mycobacterium vicinigordonae</name>
    <dbReference type="NCBI Taxonomy" id="1719132"/>
    <lineage>
        <taxon>Bacteria</taxon>
        <taxon>Bacillati</taxon>
        <taxon>Actinomycetota</taxon>
        <taxon>Actinomycetes</taxon>
        <taxon>Mycobacteriales</taxon>
        <taxon>Mycobacteriaceae</taxon>
        <taxon>Mycobacterium</taxon>
    </lineage>
</organism>
<keyword evidence="10" id="KW-1185">Reference proteome</keyword>
<dbReference type="PROSITE" id="PS00687">
    <property type="entry name" value="ALDEHYDE_DEHYDR_GLU"/>
    <property type="match status" value="1"/>
</dbReference>
<dbReference type="PANTHER" id="PTHR11699">
    <property type="entry name" value="ALDEHYDE DEHYDROGENASE-RELATED"/>
    <property type="match status" value="1"/>
</dbReference>
<dbReference type="InterPro" id="IPR016161">
    <property type="entry name" value="Ald_DH/histidinol_DH"/>
</dbReference>
<comment type="similarity">
    <text evidence="1 7">Belongs to the aldehyde dehydrogenase family.</text>
</comment>
<dbReference type="Gene3D" id="3.40.309.10">
    <property type="entry name" value="Aldehyde Dehydrogenase, Chain A, domain 2"/>
    <property type="match status" value="1"/>
</dbReference>
<evidence type="ECO:0000256" key="7">
    <source>
        <dbReference type="RuleBase" id="RU003345"/>
    </source>
</evidence>
<keyword evidence="2 7" id="KW-0560">Oxidoreductase</keyword>
<dbReference type="CDD" id="cd07099">
    <property type="entry name" value="ALDH_DDALDH"/>
    <property type="match status" value="1"/>
</dbReference>
<reference evidence="9 10" key="2">
    <citation type="submission" date="2020-07" db="EMBL/GenBank/DDBJ databases">
        <authorList>
            <person name="Yu X."/>
        </authorList>
    </citation>
    <scope>NUCLEOTIDE SEQUENCE [LARGE SCALE GENOMIC DNA]</scope>
    <source>
        <strain evidence="10">24</strain>
    </source>
</reference>
<evidence type="ECO:0000256" key="3">
    <source>
        <dbReference type="ARBA" id="ARBA00039122"/>
    </source>
</evidence>
<dbReference type="GO" id="GO:0036243">
    <property type="term" value="F:succinate-semialdehyde dehydrogenase (NADP+) activity"/>
    <property type="evidence" value="ECO:0007669"/>
    <property type="project" value="UniProtKB-EC"/>
</dbReference>
<comment type="catalytic activity">
    <reaction evidence="5">
        <text>succinate semialdehyde + NADP(+) + H2O = succinate + NADPH + 2 H(+)</text>
        <dbReference type="Rhea" id="RHEA:13213"/>
        <dbReference type="ChEBI" id="CHEBI:15377"/>
        <dbReference type="ChEBI" id="CHEBI:15378"/>
        <dbReference type="ChEBI" id="CHEBI:30031"/>
        <dbReference type="ChEBI" id="CHEBI:57706"/>
        <dbReference type="ChEBI" id="CHEBI:57783"/>
        <dbReference type="ChEBI" id="CHEBI:58349"/>
        <dbReference type="EC" id="1.2.1.79"/>
    </reaction>
</comment>
<feature type="active site" evidence="6">
    <location>
        <position position="246"/>
    </location>
</feature>
<dbReference type="InterPro" id="IPR016163">
    <property type="entry name" value="Ald_DH_C"/>
</dbReference>
<evidence type="ECO:0000256" key="1">
    <source>
        <dbReference type="ARBA" id="ARBA00009986"/>
    </source>
</evidence>
<feature type="domain" description="Aldehyde dehydrogenase" evidence="8">
    <location>
        <begin position="16"/>
        <end position="474"/>
    </location>
</feature>
<name>A0A7D6EE32_9MYCO</name>
<evidence type="ECO:0000256" key="4">
    <source>
        <dbReference type="ARBA" id="ARBA00039663"/>
    </source>
</evidence>
<gene>
    <name evidence="9" type="ORF">H0P51_21780</name>
</gene>
<dbReference type="AlphaFoldDB" id="A0A7D6EE32"/>